<evidence type="ECO:0000256" key="3">
    <source>
        <dbReference type="SAM" id="Phobius"/>
    </source>
</evidence>
<feature type="coiled-coil region" evidence="1">
    <location>
        <begin position="706"/>
        <end position="747"/>
    </location>
</feature>
<dbReference type="InterPro" id="IPR007844">
    <property type="entry name" value="AsmA"/>
</dbReference>
<dbReference type="GO" id="GO:0090313">
    <property type="term" value="P:regulation of protein targeting to membrane"/>
    <property type="evidence" value="ECO:0007669"/>
    <property type="project" value="TreeGrafter"/>
</dbReference>
<feature type="domain" description="AsmA" evidence="4">
    <location>
        <begin position="1"/>
        <end position="623"/>
    </location>
</feature>
<feature type="region of interest" description="Disordered" evidence="2">
    <location>
        <begin position="404"/>
        <end position="431"/>
    </location>
</feature>
<keyword evidence="3" id="KW-0812">Transmembrane</keyword>
<feature type="compositionally biased region" description="Basic and acidic residues" evidence="2">
    <location>
        <begin position="145"/>
        <end position="154"/>
    </location>
</feature>
<gene>
    <name evidence="5" type="ORF">BECKTUN1418D_GA0071000_100915</name>
</gene>
<feature type="region of interest" description="Disordered" evidence="2">
    <location>
        <begin position="133"/>
        <end position="158"/>
    </location>
</feature>
<evidence type="ECO:0000256" key="2">
    <source>
        <dbReference type="SAM" id="MobiDB-lite"/>
    </source>
</evidence>
<dbReference type="PANTHER" id="PTHR30441:SF4">
    <property type="entry name" value="PROTEIN ASMA"/>
    <property type="match status" value="1"/>
</dbReference>
<protein>
    <submittedName>
        <fullName evidence="5">AsmA protein</fullName>
    </submittedName>
</protein>
<evidence type="ECO:0000256" key="1">
    <source>
        <dbReference type="SAM" id="Coils"/>
    </source>
</evidence>
<organism evidence="5">
    <name type="scientific">Candidatus Kentrum sp. TUN</name>
    <dbReference type="NCBI Taxonomy" id="2126343"/>
    <lineage>
        <taxon>Bacteria</taxon>
        <taxon>Pseudomonadati</taxon>
        <taxon>Pseudomonadota</taxon>
        <taxon>Gammaproteobacteria</taxon>
        <taxon>Candidatus Kentrum</taxon>
    </lineage>
</organism>
<keyword evidence="3" id="KW-0472">Membrane</keyword>
<proteinExistence type="predicted"/>
<dbReference type="EMBL" id="CAADFX010000009">
    <property type="protein sequence ID" value="VFK51594.1"/>
    <property type="molecule type" value="Genomic_DNA"/>
</dbReference>
<feature type="transmembrane region" description="Helical" evidence="3">
    <location>
        <begin position="7"/>
        <end position="30"/>
    </location>
</feature>
<dbReference type="PANTHER" id="PTHR30441">
    <property type="entry name" value="DUF748 DOMAIN-CONTAINING PROTEIN"/>
    <property type="match status" value="1"/>
</dbReference>
<sequence length="750" mass="81612">MRALLKVIGTIIGIVIILLVAMAVIVPVYFHPNDYKEEIAAVVQEKTGREFKIEGDIVLSVFPWLAIELGPVELGNAPGFPDGKFARLERMEIGVKLLPLLGKRLEMRTVKIHGLELNLARDKNGRTNWSDLVASRSDNAQTQSEGKKGEEKPIENNTTKAGMPIAILGIGGLDIQNAALRWSDVQNSQYYRLEDMTIKTGAIAPESITLDEPVNLEVSFNIEGNKPRISGRVDTNTKFTADFAKQVFQLANLNVSSELSGESLPNGEVVFNLDANLDADLTKQTLHVKDLAFIMGQINANGNITVSQLLEKPAFDAAFQLEEFNPRTLLVELGLQVPETTDPKVLTLASLSTTIQGTTEQIHLKPLTVRLDETTLNGALQVVDFSTPAIRFDLHADTIDADHYLPPTRQEKTGDLQDMEPAPTVTPATPGSVVSEAAQFPLDVLRALDVDGKARIDDLIITKLKLSDLALDLKAKDGEIRVRPAVSLYQGNYSGDINIDARGDAIRIGLDEKLVDVQVGPLLHDLQGDDSVSGKFQIALQVKADGKTPEDLKKTLAGNANFEFSDGMIKGIDMVGKVCNAAEPALGSGSGDGSDEGTLEGTEFQKLTGQFPIESGRIGVNDTLALKAPMLRIKGESGAIDLGANRLDEIKFIVKLSFTCKGQGGKTLDDLSGVDIPFICNGPMKVRSCLPNIKEIIKMPETILSKEKANEIKEKADEIKAKVKEKTDELKEKLEEKAKEKAKEILKDLF</sequence>
<dbReference type="AlphaFoldDB" id="A0A450ZCT3"/>
<reference evidence="5" key="1">
    <citation type="submission" date="2019-02" db="EMBL/GenBank/DDBJ databases">
        <authorList>
            <person name="Gruber-Vodicka R. H."/>
            <person name="Seah K. B. B."/>
        </authorList>
    </citation>
    <scope>NUCLEOTIDE SEQUENCE</scope>
    <source>
        <strain evidence="5">BECK_BY1</strain>
    </source>
</reference>
<accession>A0A450ZCT3</accession>
<feature type="compositionally biased region" description="Basic and acidic residues" evidence="2">
    <location>
        <begin position="404"/>
        <end position="415"/>
    </location>
</feature>
<dbReference type="InterPro" id="IPR052894">
    <property type="entry name" value="AsmA-related"/>
</dbReference>
<keyword evidence="3" id="KW-1133">Transmembrane helix</keyword>
<evidence type="ECO:0000313" key="5">
    <source>
        <dbReference type="EMBL" id="VFK51594.1"/>
    </source>
</evidence>
<dbReference type="GO" id="GO:0005886">
    <property type="term" value="C:plasma membrane"/>
    <property type="evidence" value="ECO:0007669"/>
    <property type="project" value="TreeGrafter"/>
</dbReference>
<evidence type="ECO:0000259" key="4">
    <source>
        <dbReference type="Pfam" id="PF05170"/>
    </source>
</evidence>
<feature type="compositionally biased region" description="Polar residues" evidence="2">
    <location>
        <begin position="133"/>
        <end position="144"/>
    </location>
</feature>
<keyword evidence="1" id="KW-0175">Coiled coil</keyword>
<dbReference type="Pfam" id="PF05170">
    <property type="entry name" value="AsmA"/>
    <property type="match status" value="1"/>
</dbReference>
<name>A0A450ZCT3_9GAMM</name>